<evidence type="ECO:0000313" key="3">
    <source>
        <dbReference type="Proteomes" id="UP000677228"/>
    </source>
</evidence>
<organism evidence="1 3">
    <name type="scientific">Didymodactylos carnosus</name>
    <dbReference type="NCBI Taxonomy" id="1234261"/>
    <lineage>
        <taxon>Eukaryota</taxon>
        <taxon>Metazoa</taxon>
        <taxon>Spiralia</taxon>
        <taxon>Gnathifera</taxon>
        <taxon>Rotifera</taxon>
        <taxon>Eurotatoria</taxon>
        <taxon>Bdelloidea</taxon>
        <taxon>Philodinida</taxon>
        <taxon>Philodinidae</taxon>
        <taxon>Didymodactylos</taxon>
    </lineage>
</organism>
<sequence length="34" mass="3827">IQFTEGLIPPKSGQLTGKHEKYALRVFRKLNAVS</sequence>
<reference evidence="1" key="1">
    <citation type="submission" date="2021-02" db="EMBL/GenBank/DDBJ databases">
        <authorList>
            <person name="Nowell W R."/>
        </authorList>
    </citation>
    <scope>NUCLEOTIDE SEQUENCE</scope>
</reference>
<gene>
    <name evidence="1" type="ORF">OVA965_LOCUS37011</name>
    <name evidence="2" type="ORF">TMI583_LOCUS38061</name>
</gene>
<dbReference type="EMBL" id="CAJOBA010056320">
    <property type="protein sequence ID" value="CAF4291164.1"/>
    <property type="molecule type" value="Genomic_DNA"/>
</dbReference>
<accession>A0A8S2FKY6</accession>
<dbReference type="AlphaFoldDB" id="A0A8S2FKY6"/>
<name>A0A8S2FKY6_9BILA</name>
<proteinExistence type="predicted"/>
<evidence type="ECO:0000313" key="2">
    <source>
        <dbReference type="EMBL" id="CAF4291164.1"/>
    </source>
</evidence>
<dbReference type="Proteomes" id="UP000677228">
    <property type="component" value="Unassembled WGS sequence"/>
</dbReference>
<dbReference type="Proteomes" id="UP000682733">
    <property type="component" value="Unassembled WGS sequence"/>
</dbReference>
<comment type="caution">
    <text evidence="1">The sequence shown here is derived from an EMBL/GenBank/DDBJ whole genome shotgun (WGS) entry which is preliminary data.</text>
</comment>
<dbReference type="EMBL" id="CAJNOK010034289">
    <property type="protein sequence ID" value="CAF1502700.1"/>
    <property type="molecule type" value="Genomic_DNA"/>
</dbReference>
<feature type="non-terminal residue" evidence="1">
    <location>
        <position position="1"/>
    </location>
</feature>
<protein>
    <submittedName>
        <fullName evidence="1">Uncharacterized protein</fullName>
    </submittedName>
</protein>
<evidence type="ECO:0000313" key="1">
    <source>
        <dbReference type="EMBL" id="CAF1502700.1"/>
    </source>
</evidence>